<dbReference type="Proteomes" id="UP001187682">
    <property type="component" value="Unassembled WGS sequence"/>
</dbReference>
<evidence type="ECO:0000313" key="4">
    <source>
        <dbReference type="Proteomes" id="UP001187682"/>
    </source>
</evidence>
<sequence length="130" mass="13186">MPSWQTGSACITVTVYDDPTNLGHPETPITCAGEVGLPEDAETLYRTLPDPSASSESSTSYATPIASPSSATPGPTIDANNGTAASTDDEADITDDGSCSPGAIAGLVVGCVIVAALLVAFVMARRMSHR</sequence>
<protein>
    <submittedName>
        <fullName evidence="3">Uncharacterized protein</fullName>
    </submittedName>
</protein>
<keyword evidence="2" id="KW-0472">Membrane</keyword>
<gene>
    <name evidence="3" type="ORF">DNG_02240</name>
</gene>
<accession>A0AAE8MSN0</accession>
<keyword evidence="4" id="KW-1185">Reference proteome</keyword>
<organism evidence="3 4">
    <name type="scientific">Cephalotrichum gorgonifer</name>
    <dbReference type="NCBI Taxonomy" id="2041049"/>
    <lineage>
        <taxon>Eukaryota</taxon>
        <taxon>Fungi</taxon>
        <taxon>Dikarya</taxon>
        <taxon>Ascomycota</taxon>
        <taxon>Pezizomycotina</taxon>
        <taxon>Sordariomycetes</taxon>
        <taxon>Hypocreomycetidae</taxon>
        <taxon>Microascales</taxon>
        <taxon>Microascaceae</taxon>
        <taxon>Cephalotrichum</taxon>
    </lineage>
</organism>
<evidence type="ECO:0000256" key="1">
    <source>
        <dbReference type="SAM" id="MobiDB-lite"/>
    </source>
</evidence>
<evidence type="ECO:0000256" key="2">
    <source>
        <dbReference type="SAM" id="Phobius"/>
    </source>
</evidence>
<name>A0AAE8MSN0_9PEZI</name>
<keyword evidence="2" id="KW-0812">Transmembrane</keyword>
<feature type="compositionally biased region" description="Low complexity" evidence="1">
    <location>
        <begin position="52"/>
        <end position="63"/>
    </location>
</feature>
<dbReference type="EMBL" id="ONZQ02000002">
    <property type="protein sequence ID" value="SPN99203.1"/>
    <property type="molecule type" value="Genomic_DNA"/>
</dbReference>
<keyword evidence="2" id="KW-1133">Transmembrane helix</keyword>
<dbReference type="AlphaFoldDB" id="A0AAE8MSN0"/>
<feature type="region of interest" description="Disordered" evidence="1">
    <location>
        <begin position="47"/>
        <end position="97"/>
    </location>
</feature>
<reference evidence="3" key="1">
    <citation type="submission" date="2018-03" db="EMBL/GenBank/DDBJ databases">
        <authorList>
            <person name="Guldener U."/>
        </authorList>
    </citation>
    <scope>NUCLEOTIDE SEQUENCE</scope>
</reference>
<proteinExistence type="predicted"/>
<evidence type="ECO:0000313" key="3">
    <source>
        <dbReference type="EMBL" id="SPN99203.1"/>
    </source>
</evidence>
<feature type="transmembrane region" description="Helical" evidence="2">
    <location>
        <begin position="103"/>
        <end position="124"/>
    </location>
</feature>
<comment type="caution">
    <text evidence="3">The sequence shown here is derived from an EMBL/GenBank/DDBJ whole genome shotgun (WGS) entry which is preliminary data.</text>
</comment>
<feature type="compositionally biased region" description="Polar residues" evidence="1">
    <location>
        <begin position="66"/>
        <end position="86"/>
    </location>
</feature>